<sequence length="489" mass="56905">MFDLMKEQDREFISESTLSRDLERKLLIFFDSSCVVEKGFHLNLSAYKIPRYIEEYLILKECSDKPLSQCSSQIHERLRELRPEPEEKDVVLNKLMSEGEQFILDDFKVVTDIKSGVHRLEIPVLNLKNAMIDPKILEEHENLLRNGVWGIGKLIFDDERRYGDKRSEPVLMVEFYPYEISSFDIEYFRGARPHFTDEEWMDILIQSLGLNPSSYDFEQKILYLMRLVPLIECNVNMMEFGPRASGKSYLYKNISHMVRVISGGRASPSELFYNKLTKTIGLIGLMDAVVFDEINYLSLSGTEEMIGKLKDYMESGNYERGGKLVSSDCSLVFIGNVESIPSSPRDIDSFLPEFARDTALMDRIHGILPGWKLPKIRSSQEHIARGKGLSLDLISYWLHEMRKFDASTIARSFMKFGNVSIRDERALIRLVSGAIKLIYPDLKVRDRETMERIVNIAIEMRKLVRDWLRLKLPHEYSNELEVEFRWRSS</sequence>
<dbReference type="GO" id="GO:0008233">
    <property type="term" value="F:peptidase activity"/>
    <property type="evidence" value="ECO:0007669"/>
    <property type="project" value="UniProtKB-KW"/>
</dbReference>
<dbReference type="Pfam" id="PF13337">
    <property type="entry name" value="BrxL_ATPase"/>
    <property type="match status" value="1"/>
</dbReference>
<name>B1L4E4_KORCO</name>
<gene>
    <name evidence="2" type="ordered locus">Kcr_0570</name>
</gene>
<dbReference type="PhylomeDB" id="B1L4E4"/>
<keyword evidence="2" id="KW-0378">Hydrolase</keyword>
<dbReference type="InterPro" id="IPR046838">
    <property type="entry name" value="BrxL_N"/>
</dbReference>
<keyword evidence="3" id="KW-1185">Reference proteome</keyword>
<dbReference type="HOGENOM" id="CLU_023021_1_1_2"/>
<dbReference type="KEGG" id="kcr:Kcr_0570"/>
<dbReference type="GO" id="GO:0006508">
    <property type="term" value="P:proteolysis"/>
    <property type="evidence" value="ECO:0007669"/>
    <property type="project" value="UniProtKB-KW"/>
</dbReference>
<feature type="domain" description="BREX system Lon protease-like BrxL N-terminal" evidence="1">
    <location>
        <begin position="33"/>
        <end position="155"/>
    </location>
</feature>
<dbReference type="Pfam" id="PF20442">
    <property type="entry name" value="BrxL_N"/>
    <property type="match status" value="1"/>
</dbReference>
<protein>
    <submittedName>
        <fullName evidence="2">ATP-dependent protease La</fullName>
    </submittedName>
</protein>
<evidence type="ECO:0000313" key="3">
    <source>
        <dbReference type="Proteomes" id="UP000001686"/>
    </source>
</evidence>
<dbReference type="AlphaFoldDB" id="B1L4E4"/>
<dbReference type="NCBIfam" id="TIGR02688">
    <property type="entry name" value="BREX system Lon protease-like protein BrxL"/>
    <property type="match status" value="1"/>
</dbReference>
<dbReference type="Proteomes" id="UP000001686">
    <property type="component" value="Chromosome"/>
</dbReference>
<dbReference type="EMBL" id="CP000968">
    <property type="protein sequence ID" value="ACB07323.1"/>
    <property type="molecule type" value="Genomic_DNA"/>
</dbReference>
<reference evidence="2 3" key="1">
    <citation type="journal article" date="2008" name="Proc. Natl. Acad. Sci. U.S.A.">
        <title>A korarchaeal genome reveals new insights into the evolution of the Archaea.</title>
        <authorList>
            <person name="Elkins J.G."/>
            <person name="Podar M."/>
            <person name="Graham D.E."/>
            <person name="Makarova K.S."/>
            <person name="Wolf Y."/>
            <person name="Randau L."/>
            <person name="Hedlund B.P."/>
            <person name="Brochier-Armanet C."/>
            <person name="Kunin V."/>
            <person name="Anderson I."/>
            <person name="Lapidus A."/>
            <person name="Goltsman E."/>
            <person name="Barry K."/>
            <person name="Koonin E.V."/>
            <person name="Hugenholtz P."/>
            <person name="Kyrpides N."/>
            <person name="Wanner G."/>
            <person name="Richardson P."/>
            <person name="Keller M."/>
            <person name="Stetter K.O."/>
        </authorList>
    </citation>
    <scope>NUCLEOTIDE SEQUENCE [LARGE SCALE GENOMIC DNA]</scope>
    <source>
        <strain evidence="3">OPF8</strain>
    </source>
</reference>
<dbReference type="EnsemblBacteria" id="ACB07323">
    <property type="protein sequence ID" value="ACB07323"/>
    <property type="gene ID" value="Kcr_0570"/>
</dbReference>
<proteinExistence type="predicted"/>
<dbReference type="eggNOG" id="arCOG02163">
    <property type="taxonomic scope" value="Archaea"/>
</dbReference>
<dbReference type="InParanoid" id="B1L4E4"/>
<keyword evidence="2" id="KW-0645">Protease</keyword>
<evidence type="ECO:0000313" key="2">
    <source>
        <dbReference type="EMBL" id="ACB07323.1"/>
    </source>
</evidence>
<evidence type="ECO:0000259" key="1">
    <source>
        <dbReference type="Pfam" id="PF20442"/>
    </source>
</evidence>
<accession>B1L4E4</accession>
<organism evidence="2 3">
    <name type="scientific">Korarchaeum cryptofilum (strain OPF8)</name>
    <dbReference type="NCBI Taxonomy" id="374847"/>
    <lineage>
        <taxon>Archaea</taxon>
        <taxon>Thermoproteota</taxon>
        <taxon>Candidatus Korarchaeia</taxon>
        <taxon>Candidatus Korarchaeales</taxon>
        <taxon>Candidatus Korarchaeaceae</taxon>
        <taxon>Candidatus Korarchaeum</taxon>
    </lineage>
</organism>
<dbReference type="STRING" id="374847.Kcr_0570"/>
<dbReference type="InterPro" id="IPR014061">
    <property type="entry name" value="BrxL-like"/>
</dbReference>